<name>A0A290Z2X6_9PSEU</name>
<dbReference type="AlphaFoldDB" id="A0A290Z2X6"/>
<reference evidence="1" key="1">
    <citation type="submission" date="2017-09" db="EMBL/GenBank/DDBJ databases">
        <title>Complete Genome Sequence of ansamitocin-producing Bacterium Actinosynnema pretiosum X47.</title>
        <authorList>
            <person name="Cao G."/>
            <person name="Zong G."/>
            <person name="Zhong C."/>
            <person name="Fu J."/>
        </authorList>
    </citation>
    <scope>NUCLEOTIDE SEQUENCE [LARGE SCALE GENOMIC DNA]</scope>
    <source>
        <strain evidence="1">X47</strain>
    </source>
</reference>
<dbReference type="SUPFAM" id="SSF54427">
    <property type="entry name" value="NTF2-like"/>
    <property type="match status" value="1"/>
</dbReference>
<evidence type="ECO:0000313" key="2">
    <source>
        <dbReference type="Proteomes" id="UP000218505"/>
    </source>
</evidence>
<proteinExistence type="predicted"/>
<dbReference type="InterPro" id="IPR032710">
    <property type="entry name" value="NTF2-like_dom_sf"/>
</dbReference>
<gene>
    <name evidence="1" type="ORF">CNX65_08525</name>
</gene>
<dbReference type="Gene3D" id="3.10.450.50">
    <property type="match status" value="1"/>
</dbReference>
<sequence>MTFTPSDEDITSVLDWFARWDALCAERDLEALADMAMFPVNAVTDGSAESWDRERFLRDFGAALGDGGVELRSTRSPLFLGPDLVFVVTDAEFGSGAEAGSMRYGDLLVRKDGRWLYQTMAQAGW</sequence>
<evidence type="ECO:0008006" key="3">
    <source>
        <dbReference type="Google" id="ProtNLM"/>
    </source>
</evidence>
<organism evidence="1 2">
    <name type="scientific">Actinosynnema pretiosum</name>
    <dbReference type="NCBI Taxonomy" id="42197"/>
    <lineage>
        <taxon>Bacteria</taxon>
        <taxon>Bacillati</taxon>
        <taxon>Actinomycetota</taxon>
        <taxon>Actinomycetes</taxon>
        <taxon>Pseudonocardiales</taxon>
        <taxon>Pseudonocardiaceae</taxon>
        <taxon>Actinosynnema</taxon>
    </lineage>
</organism>
<dbReference type="Proteomes" id="UP000218505">
    <property type="component" value="Chromosome"/>
</dbReference>
<evidence type="ECO:0000313" key="1">
    <source>
        <dbReference type="EMBL" id="ATE53325.1"/>
    </source>
</evidence>
<accession>A0A290Z2X6</accession>
<dbReference type="RefSeq" id="WP_096492274.1">
    <property type="nucleotide sequence ID" value="NZ_CP023445.1"/>
</dbReference>
<protein>
    <recommendedName>
        <fullName evidence="3">DUF4440 domain-containing protein</fullName>
    </recommendedName>
</protein>
<dbReference type="EMBL" id="CP023445">
    <property type="protein sequence ID" value="ATE53325.1"/>
    <property type="molecule type" value="Genomic_DNA"/>
</dbReference>
<keyword evidence="2" id="KW-1185">Reference proteome</keyword>
<dbReference type="KEGG" id="apre:CNX65_08525"/>